<organism evidence="2">
    <name type="scientific">Craspedostauros australis</name>
    <dbReference type="NCBI Taxonomy" id="1486917"/>
    <lineage>
        <taxon>Eukaryota</taxon>
        <taxon>Sar</taxon>
        <taxon>Stramenopiles</taxon>
        <taxon>Ochrophyta</taxon>
        <taxon>Bacillariophyta</taxon>
        <taxon>Bacillariophyceae</taxon>
        <taxon>Bacillariophycidae</taxon>
        <taxon>Naviculales</taxon>
        <taxon>Naviculaceae</taxon>
        <taxon>Craspedostauros</taxon>
    </lineage>
</organism>
<dbReference type="EMBL" id="HBEF01002221">
    <property type="protein sequence ID" value="CAD8329287.1"/>
    <property type="molecule type" value="Transcribed_RNA"/>
</dbReference>
<feature type="domain" description="DUF1653" evidence="1">
    <location>
        <begin position="56"/>
        <end position="116"/>
    </location>
</feature>
<name>A0A7R9WNV2_9STRA</name>
<gene>
    <name evidence="2" type="ORF">CAUS1442_LOCUS1385</name>
</gene>
<protein>
    <recommendedName>
        <fullName evidence="1">DUF1653 domain-containing protein</fullName>
    </recommendedName>
</protein>
<sequence length="138" mass="15696">MLLSQLARQHRRSLRHSRLLFPHNTTAAAATTTRRTMTSNDAIVNSAIAEASVLPGRYKHYKGNEYEVFFVATHSETSEKLVVYRCLYGDYSHWVRPLEMFTETVTVNDEVLPRFKFVGAMAEDQAGKTGTQKERTIA</sequence>
<dbReference type="Gene3D" id="2.30.30.320">
    <property type="entry name" value="DUF1653-like domain"/>
    <property type="match status" value="1"/>
</dbReference>
<dbReference type="Pfam" id="PF07866">
    <property type="entry name" value="DUF1653"/>
    <property type="match status" value="1"/>
</dbReference>
<accession>A0A7R9WNV2</accession>
<reference evidence="2" key="1">
    <citation type="submission" date="2021-01" db="EMBL/GenBank/DDBJ databases">
        <authorList>
            <person name="Corre E."/>
            <person name="Pelletier E."/>
            <person name="Niang G."/>
            <person name="Scheremetjew M."/>
            <person name="Finn R."/>
            <person name="Kale V."/>
            <person name="Holt S."/>
            <person name="Cochrane G."/>
            <person name="Meng A."/>
            <person name="Brown T."/>
            <person name="Cohen L."/>
        </authorList>
    </citation>
    <scope>NUCLEOTIDE SEQUENCE</scope>
    <source>
        <strain evidence="2">CCMP3328</strain>
    </source>
</reference>
<proteinExistence type="predicted"/>
<dbReference type="InterPro" id="IPR037135">
    <property type="entry name" value="DUF1653-like_dom_sf"/>
</dbReference>
<evidence type="ECO:0000259" key="1">
    <source>
        <dbReference type="Pfam" id="PF07866"/>
    </source>
</evidence>
<dbReference type="AlphaFoldDB" id="A0A7R9WNV2"/>
<evidence type="ECO:0000313" key="2">
    <source>
        <dbReference type="EMBL" id="CAD8329287.1"/>
    </source>
</evidence>
<dbReference type="InterPro" id="IPR023387">
    <property type="entry name" value="DUF1653-like_dom"/>
</dbReference>